<sequence>METIELYSDYEENTNQENIKQEITNQNNTNQENTNQENTNQENTNQENTNQENINQENMNQENTNKENTNKENINQENINQENINQENINQEKKKYIDTVVNFYKNNNYTKKIENIKYDTTNNISDYPLKTIINAKNDPEFKIINIDFINEIVKYLIIIQATTQDNPFIFNYQDNNIVTFLITNTITIINSKTITKEILDLINKDRKIIKMLSSYEIIILDETNKYNIKHILYKINNINIMNYKHKNLDLDNINNEKYFNANYFCDLIINTLKNNNEIFAIYLDEGEIFYYQINDTIFINNYNAIKNNNLLDVFNLLIIKNNKYIIEYSTNNYHCLIQKNEIIEKHDNKLSASTIKTYEDKLIQLKNANIIIDKNIEVDEIEKILKKKYKNNTIHLFLNAILHKIKNDNEIPESTINKLKDKIKSYCDINAQERGENKNNNLIKWEEVLSIHTKLKNSLKTYKDVFNFTLLSVYIYIPPRRLDYGNVLITDSREKCNDINKNYYVSTSQQFIFCNYKTSKIKSRDNISYKHIEQDFNLPPILIEILNNYINYPGKEKKIGDFLFSCKNNNKISMSKRTCYNKLRKILGNRPVQSARSSFVTFKHEINKTTNEILKDSDMMSHKLGTHMTYSKHN</sequence>
<dbReference type="EMBL" id="KY684107">
    <property type="protein sequence ID" value="ARF11143.1"/>
    <property type="molecule type" value="Genomic_DNA"/>
</dbReference>
<evidence type="ECO:0000256" key="1">
    <source>
        <dbReference type="SAM" id="MobiDB-lite"/>
    </source>
</evidence>
<evidence type="ECO:0000313" key="2">
    <source>
        <dbReference type="EMBL" id="ARF11143.1"/>
    </source>
</evidence>
<organism evidence="2">
    <name type="scientific">Hokovirus HKV1</name>
    <dbReference type="NCBI Taxonomy" id="1977638"/>
    <lineage>
        <taxon>Viruses</taxon>
        <taxon>Varidnaviria</taxon>
        <taxon>Bamfordvirae</taxon>
        <taxon>Nucleocytoviricota</taxon>
        <taxon>Megaviricetes</taxon>
        <taxon>Imitervirales</taxon>
        <taxon>Mimiviridae</taxon>
        <taxon>Klosneuvirinae</taxon>
        <taxon>Hokovirus</taxon>
    </lineage>
</organism>
<feature type="region of interest" description="Disordered" evidence="1">
    <location>
        <begin position="28"/>
        <end position="47"/>
    </location>
</feature>
<gene>
    <name evidence="2" type="ORF">Hokovirus_5_25</name>
</gene>
<proteinExistence type="predicted"/>
<reference evidence="2" key="1">
    <citation type="journal article" date="2017" name="Science">
        <title>Giant viruses with an expanded complement of translation system components.</title>
        <authorList>
            <person name="Schulz F."/>
            <person name="Yutin N."/>
            <person name="Ivanova N.N."/>
            <person name="Ortega D.R."/>
            <person name="Lee T.K."/>
            <person name="Vierheilig J."/>
            <person name="Daims H."/>
            <person name="Horn M."/>
            <person name="Wagner M."/>
            <person name="Jensen G.J."/>
            <person name="Kyrpides N.C."/>
            <person name="Koonin E.V."/>
            <person name="Woyke T."/>
        </authorList>
    </citation>
    <scope>NUCLEOTIDE SEQUENCE</scope>
    <source>
        <strain evidence="2">HKV1</strain>
    </source>
</reference>
<accession>A0A1V0SHG0</accession>
<protein>
    <submittedName>
        <fullName evidence="2">Uncharacterized protein</fullName>
    </submittedName>
</protein>
<name>A0A1V0SHG0_9VIRU</name>